<dbReference type="AlphaFoldDB" id="A0A8K0TA21"/>
<evidence type="ECO:0000256" key="1">
    <source>
        <dbReference type="SAM" id="MobiDB-lite"/>
    </source>
</evidence>
<feature type="region of interest" description="Disordered" evidence="1">
    <location>
        <begin position="602"/>
        <end position="624"/>
    </location>
</feature>
<feature type="compositionally biased region" description="Polar residues" evidence="1">
    <location>
        <begin position="252"/>
        <end position="261"/>
    </location>
</feature>
<feature type="compositionally biased region" description="Polar residues" evidence="1">
    <location>
        <begin position="466"/>
        <end position="476"/>
    </location>
</feature>
<feature type="domain" description="DUF8004" evidence="2">
    <location>
        <begin position="705"/>
        <end position="798"/>
    </location>
</feature>
<dbReference type="InterPro" id="IPR058317">
    <property type="entry name" value="DUF8004"/>
</dbReference>
<dbReference type="Proteomes" id="UP000813385">
    <property type="component" value="Unassembled WGS sequence"/>
</dbReference>
<evidence type="ECO:0000313" key="4">
    <source>
        <dbReference type="Proteomes" id="UP000813385"/>
    </source>
</evidence>
<keyword evidence="4" id="KW-1185">Reference proteome</keyword>
<dbReference type="EMBL" id="JAGPXD010000004">
    <property type="protein sequence ID" value="KAH7359021.1"/>
    <property type="molecule type" value="Genomic_DNA"/>
</dbReference>
<feature type="compositionally biased region" description="Polar residues" evidence="1">
    <location>
        <begin position="1"/>
        <end position="31"/>
    </location>
</feature>
<name>A0A8K0TA21_9PEZI</name>
<feature type="compositionally biased region" description="Basic and acidic residues" evidence="1">
    <location>
        <begin position="33"/>
        <end position="42"/>
    </location>
</feature>
<feature type="compositionally biased region" description="Basic and acidic residues" evidence="1">
    <location>
        <begin position="76"/>
        <end position="90"/>
    </location>
</feature>
<feature type="compositionally biased region" description="Low complexity" evidence="1">
    <location>
        <begin position="43"/>
        <end position="61"/>
    </location>
</feature>
<sequence length="1261" mass="137404">MTSSKFSVSRATRSTLYSLSSPFHKSSSNISDIFDRSHKRDSAASASSSKDSSVDSVETPASAPPTSKPLPLPLPETEHPELPIPRRDTGGLRAVPPDDEEGKDDEHELEEEEEARRKNQDHGRPPLPARNPGEEDDRMLGWSREDPSGIVAPPQTATTDSPSASQRIAAVTSPAGGAAAASPTRKEQKQQQKKLVKDQASTADEPVLRPRPSPRKSRTWAGRLSTFLPALISPPADPQHSPSIHRKPLPPTTSANSSPTDPANPPEGLGIRSSTTFDSAFMPSHTDPRLLQPLESSAPQYAPPPPPTQAHGRESTGRPQSWAPRPPVPPAKLADDYNEMPALPYREAPGTPQKAAETERQGGARLKKERRQSPATMAPPAEGPVEQITPPSPVAPETTLTPGKLRKENTEPRKRSASLQQGNRRPSFPLLGIQPRNTSPSPDGRGRRSTSAQPPGAQEAPRVVSKTHSIAASQSPNRDDKRGRLRRSWLPGGRSRSNSQDMGRAQDAQAWIIGTEPAGDYSTTFLIGGEKVPELWDENGTVLVHVFPRGAGFGPSFKVPVYAISASQVFSDLIHAEMTGEGAGRSRARSFTGRNSLSVDDAARIPQFTSSGSPPLDGSESPGDVRLYIPAAPGTAPGQRPQDQAIDFERLIAIRNLFAFLTGQPLAGTKANPTPFMAFLQISALLIEFDYTNHDGSTFGDAVAMSFDFFSNQMVLSDVRHSREKTLESLILGERMRSLDLYNEAFAHAVGKYTAIMDLRSPLLDMVTPQTRQKLERAHLDLIGRQDNVNNKLEQFEFPSLFSGIANSTSIDEVKNVRFNKWRTSFNKMRQFVLGYYKSTFGNWPPKASSKKNPFSESGLNRLVLKALYSDMCAMYDLLVDRDSLTTRVNGGGEDDESSTDAAMISALRKILVEFDSSTPPVLPPIPFDVPQLPSMRTILETYDRMDAKGKLKFDKRIKEHELILVLHKAYNYDTNTLKIPFLAEFKDFENHEARGKSAADIADQRIGYWLFLYVVIQSLPILVVDAPNLKHTEGVEYFLCEPPMGNPPWIDDSQVRKMWYEVSGGAGYVELSADSVTFSVEAIYHRSHCWAAAKIWESSTLNDMPPMATEPVMSPLAPPPMFMDQDGSMPSPPSLPADSTPPPGSPKYVGRPRNNSPGGRALASRNSAYRSSIAMGLEPVPMGLSDLPGDRSSRIGSIGGSMTDLRLPSRGGLPSSASATNLLSGQSPPVPEAATATMTFDDILGGTPATKTKKKKSKFF</sequence>
<proteinExistence type="predicted"/>
<protein>
    <recommendedName>
        <fullName evidence="2">DUF8004 domain-containing protein</fullName>
    </recommendedName>
</protein>
<feature type="compositionally biased region" description="Low complexity" evidence="1">
    <location>
        <begin position="169"/>
        <end position="183"/>
    </location>
</feature>
<feature type="compositionally biased region" description="Basic and acidic residues" evidence="1">
    <location>
        <begin position="405"/>
        <end position="414"/>
    </location>
</feature>
<feature type="region of interest" description="Disordered" evidence="1">
    <location>
        <begin position="1"/>
        <end position="505"/>
    </location>
</feature>
<feature type="region of interest" description="Disordered" evidence="1">
    <location>
        <begin position="1185"/>
        <end position="1233"/>
    </location>
</feature>
<reference evidence="3" key="1">
    <citation type="journal article" date="2021" name="Nat. Commun.">
        <title>Genetic determinants of endophytism in the Arabidopsis root mycobiome.</title>
        <authorList>
            <person name="Mesny F."/>
            <person name="Miyauchi S."/>
            <person name="Thiergart T."/>
            <person name="Pickel B."/>
            <person name="Atanasova L."/>
            <person name="Karlsson M."/>
            <person name="Huettel B."/>
            <person name="Barry K.W."/>
            <person name="Haridas S."/>
            <person name="Chen C."/>
            <person name="Bauer D."/>
            <person name="Andreopoulos W."/>
            <person name="Pangilinan J."/>
            <person name="LaButti K."/>
            <person name="Riley R."/>
            <person name="Lipzen A."/>
            <person name="Clum A."/>
            <person name="Drula E."/>
            <person name="Henrissat B."/>
            <person name="Kohler A."/>
            <person name="Grigoriev I.V."/>
            <person name="Martin F.M."/>
            <person name="Hacquard S."/>
        </authorList>
    </citation>
    <scope>NUCLEOTIDE SEQUENCE</scope>
    <source>
        <strain evidence="3">MPI-CAGE-AT-0016</strain>
    </source>
</reference>
<feature type="compositionally biased region" description="Pro residues" evidence="1">
    <location>
        <begin position="1131"/>
        <end position="1146"/>
    </location>
</feature>
<feature type="compositionally biased region" description="Basic and acidic residues" evidence="1">
    <location>
        <begin position="114"/>
        <end position="124"/>
    </location>
</feature>
<feature type="region of interest" description="Disordered" evidence="1">
    <location>
        <begin position="1108"/>
        <end position="1165"/>
    </location>
</feature>
<accession>A0A8K0TA21</accession>
<evidence type="ECO:0000259" key="2">
    <source>
        <dbReference type="Pfam" id="PF26013"/>
    </source>
</evidence>
<dbReference type="OrthoDB" id="5300331at2759"/>
<dbReference type="PANTHER" id="PTHR39601">
    <property type="entry name" value="CHORIOGENIN HMINOR"/>
    <property type="match status" value="1"/>
</dbReference>
<evidence type="ECO:0000313" key="3">
    <source>
        <dbReference type="EMBL" id="KAH7359021.1"/>
    </source>
</evidence>
<feature type="compositionally biased region" description="Pro residues" evidence="1">
    <location>
        <begin position="62"/>
        <end position="74"/>
    </location>
</feature>
<feature type="compositionally biased region" description="Acidic residues" evidence="1">
    <location>
        <begin position="97"/>
        <end position="113"/>
    </location>
</feature>
<dbReference type="Pfam" id="PF26013">
    <property type="entry name" value="DUF8004"/>
    <property type="match status" value="1"/>
</dbReference>
<feature type="non-terminal residue" evidence="3">
    <location>
        <position position="1"/>
    </location>
</feature>
<comment type="caution">
    <text evidence="3">The sequence shown here is derived from an EMBL/GenBank/DDBJ whole genome shotgun (WGS) entry which is preliminary data.</text>
</comment>
<organism evidence="3 4">
    <name type="scientific">Plectosphaerella cucumerina</name>
    <dbReference type="NCBI Taxonomy" id="40658"/>
    <lineage>
        <taxon>Eukaryota</taxon>
        <taxon>Fungi</taxon>
        <taxon>Dikarya</taxon>
        <taxon>Ascomycota</taxon>
        <taxon>Pezizomycotina</taxon>
        <taxon>Sordariomycetes</taxon>
        <taxon>Hypocreomycetidae</taxon>
        <taxon>Glomerellales</taxon>
        <taxon>Plectosphaerellaceae</taxon>
        <taxon>Plectosphaerella</taxon>
    </lineage>
</organism>
<dbReference type="PANTHER" id="PTHR39601:SF2">
    <property type="entry name" value="CHORIOGENIN HMINOR"/>
    <property type="match status" value="1"/>
</dbReference>
<feature type="compositionally biased region" description="Polar residues" evidence="1">
    <location>
        <begin position="1216"/>
        <end position="1228"/>
    </location>
</feature>
<feature type="compositionally biased region" description="Polar residues" evidence="1">
    <location>
        <begin position="155"/>
        <end position="166"/>
    </location>
</feature>
<gene>
    <name evidence="3" type="ORF">B0T11DRAFT_355635</name>
</gene>